<organism evidence="5 6">
    <name type="scientific">Pseudoxanthomonas composti</name>
    <dbReference type="NCBI Taxonomy" id="2137479"/>
    <lineage>
        <taxon>Bacteria</taxon>
        <taxon>Pseudomonadati</taxon>
        <taxon>Pseudomonadota</taxon>
        <taxon>Gammaproteobacteria</taxon>
        <taxon>Lysobacterales</taxon>
        <taxon>Lysobacteraceae</taxon>
        <taxon>Pseudoxanthomonas</taxon>
    </lineage>
</organism>
<comment type="similarity">
    <text evidence="1">Belongs to the Gfo/Idh/MocA family.</text>
</comment>
<dbReference type="InterPro" id="IPR000683">
    <property type="entry name" value="Gfo/Idh/MocA-like_OxRdtase_N"/>
</dbReference>
<dbReference type="Proteomes" id="UP000289784">
    <property type="component" value="Unassembled WGS sequence"/>
</dbReference>
<protein>
    <submittedName>
        <fullName evidence="5">Gfo/Idh/MocA family oxidoreductase</fullName>
    </submittedName>
</protein>
<name>A0A4Q1JZA6_9GAMM</name>
<dbReference type="GO" id="GO:0016491">
    <property type="term" value="F:oxidoreductase activity"/>
    <property type="evidence" value="ECO:0007669"/>
    <property type="project" value="UniProtKB-KW"/>
</dbReference>
<dbReference type="EMBL" id="SAWZ01000002">
    <property type="protein sequence ID" value="RXR07057.1"/>
    <property type="molecule type" value="Genomic_DNA"/>
</dbReference>
<dbReference type="Pfam" id="PF01408">
    <property type="entry name" value="GFO_IDH_MocA"/>
    <property type="match status" value="1"/>
</dbReference>
<dbReference type="GO" id="GO:0000166">
    <property type="term" value="F:nucleotide binding"/>
    <property type="evidence" value="ECO:0007669"/>
    <property type="project" value="InterPro"/>
</dbReference>
<dbReference type="Gene3D" id="3.40.50.720">
    <property type="entry name" value="NAD(P)-binding Rossmann-like Domain"/>
    <property type="match status" value="1"/>
</dbReference>
<gene>
    <name evidence="5" type="ORF">EPA99_03760</name>
</gene>
<dbReference type="PANTHER" id="PTHR22604">
    <property type="entry name" value="OXIDOREDUCTASES"/>
    <property type="match status" value="1"/>
</dbReference>
<dbReference type="SUPFAM" id="SSF55347">
    <property type="entry name" value="Glyceraldehyde-3-phosphate dehydrogenase-like, C-terminal domain"/>
    <property type="match status" value="1"/>
</dbReference>
<accession>A0A4Q1JZA6</accession>
<dbReference type="InterPro" id="IPR050984">
    <property type="entry name" value="Gfo/Idh/MocA_domain"/>
</dbReference>
<comment type="caution">
    <text evidence="5">The sequence shown here is derived from an EMBL/GenBank/DDBJ whole genome shotgun (WGS) entry which is preliminary data.</text>
</comment>
<keyword evidence="6" id="KW-1185">Reference proteome</keyword>
<sequence length="328" mass="35512">MSEHLKWGILTTGWIAEQFASDIQLAGLHVAAVGSRSRERARALAARLSVAKAYGSYAELLADPEVDVVYIAPPHPFHAPEARAALMAGKHVLLERPFTVNAAEARSVVRLATVNKRMVMEAMWTRFLPHMARIRELIADGAIGRITSVHATHMQQLPREPTHRINALSLAGGALLDLGVYPVSFAFDLLGPPTALTAMARMNATGVDAEISLTMKHSGGALSVSTAALDQGGSNRAVVHGTQGRIEIDDVWYCPTCFSVYDDQNACIERYQTPVQGRGMQYQALALEAAIRSGTPSALMSNEQSIQIMETLDLARQQIGLRYPSDSA</sequence>
<evidence type="ECO:0000256" key="2">
    <source>
        <dbReference type="ARBA" id="ARBA00023002"/>
    </source>
</evidence>
<reference evidence="5 6" key="1">
    <citation type="submission" date="2019-01" db="EMBL/GenBank/DDBJ databases">
        <title>Pseudoxanthomonas composti sp. nov., isolated from compost.</title>
        <authorList>
            <person name="Yang G."/>
        </authorList>
    </citation>
    <scope>NUCLEOTIDE SEQUENCE [LARGE SCALE GENOMIC DNA]</scope>
    <source>
        <strain evidence="5 6">GSS15</strain>
    </source>
</reference>
<evidence type="ECO:0000256" key="1">
    <source>
        <dbReference type="ARBA" id="ARBA00010928"/>
    </source>
</evidence>
<feature type="domain" description="GFO/IDH/MocA-like oxidoreductase" evidence="4">
    <location>
        <begin position="132"/>
        <end position="247"/>
    </location>
</feature>
<dbReference type="Gene3D" id="3.30.360.10">
    <property type="entry name" value="Dihydrodipicolinate Reductase, domain 2"/>
    <property type="match status" value="1"/>
</dbReference>
<feature type="domain" description="Gfo/Idh/MocA-like oxidoreductase N-terminal" evidence="3">
    <location>
        <begin position="6"/>
        <end position="121"/>
    </location>
</feature>
<dbReference type="OrthoDB" id="9801056at2"/>
<dbReference type="PANTHER" id="PTHR22604:SF105">
    <property type="entry name" value="TRANS-1,2-DIHYDROBENZENE-1,2-DIOL DEHYDROGENASE"/>
    <property type="match status" value="1"/>
</dbReference>
<keyword evidence="2" id="KW-0560">Oxidoreductase</keyword>
<dbReference type="AlphaFoldDB" id="A0A4Q1JZA6"/>
<dbReference type="InterPro" id="IPR055170">
    <property type="entry name" value="GFO_IDH_MocA-like_dom"/>
</dbReference>
<dbReference type="Pfam" id="PF22725">
    <property type="entry name" value="GFO_IDH_MocA_C3"/>
    <property type="match status" value="1"/>
</dbReference>
<evidence type="ECO:0000313" key="6">
    <source>
        <dbReference type="Proteomes" id="UP000289784"/>
    </source>
</evidence>
<evidence type="ECO:0000259" key="3">
    <source>
        <dbReference type="Pfam" id="PF01408"/>
    </source>
</evidence>
<evidence type="ECO:0000259" key="4">
    <source>
        <dbReference type="Pfam" id="PF22725"/>
    </source>
</evidence>
<evidence type="ECO:0000313" key="5">
    <source>
        <dbReference type="EMBL" id="RXR07057.1"/>
    </source>
</evidence>
<dbReference type="RefSeq" id="WP_129469868.1">
    <property type="nucleotide sequence ID" value="NZ_SAWZ01000002.1"/>
</dbReference>
<proteinExistence type="inferred from homology"/>
<dbReference type="SUPFAM" id="SSF51735">
    <property type="entry name" value="NAD(P)-binding Rossmann-fold domains"/>
    <property type="match status" value="1"/>
</dbReference>
<dbReference type="InterPro" id="IPR036291">
    <property type="entry name" value="NAD(P)-bd_dom_sf"/>
</dbReference>